<name>D8PKG2_SCHCM</name>
<evidence type="ECO:0000256" key="5">
    <source>
        <dbReference type="ARBA" id="ARBA00022989"/>
    </source>
</evidence>
<feature type="transmembrane region" description="Helical" evidence="7">
    <location>
        <begin position="158"/>
        <end position="178"/>
    </location>
</feature>
<feature type="domain" description="Peptidase S54 rhomboid" evidence="8">
    <location>
        <begin position="34"/>
        <end position="179"/>
    </location>
</feature>
<comment type="subcellular location">
    <subcellularLocation>
        <location evidence="1">Membrane</location>
        <topology evidence="1">Multi-pass membrane protein</topology>
    </subcellularLocation>
</comment>
<keyword evidence="3 7" id="KW-0812">Transmembrane</keyword>
<dbReference type="Proteomes" id="UP000007431">
    <property type="component" value="Unassembled WGS sequence"/>
</dbReference>
<evidence type="ECO:0000256" key="6">
    <source>
        <dbReference type="ARBA" id="ARBA00023136"/>
    </source>
</evidence>
<dbReference type="GO" id="GO:0004252">
    <property type="term" value="F:serine-type endopeptidase activity"/>
    <property type="evidence" value="ECO:0007669"/>
    <property type="project" value="InterPro"/>
</dbReference>
<comment type="similarity">
    <text evidence="2">Belongs to the peptidase S54 family.</text>
</comment>
<accession>D8PKG2</accession>
<evidence type="ECO:0000256" key="4">
    <source>
        <dbReference type="ARBA" id="ARBA00022801"/>
    </source>
</evidence>
<dbReference type="GeneID" id="9588550"/>
<dbReference type="Gene3D" id="1.20.1540.10">
    <property type="entry name" value="Rhomboid-like"/>
    <property type="match status" value="1"/>
</dbReference>
<protein>
    <recommendedName>
        <fullName evidence="8">Peptidase S54 rhomboid domain-containing protein</fullName>
    </recommendedName>
</protein>
<reference evidence="9 10" key="1">
    <citation type="journal article" date="2010" name="Nat. Biotechnol.">
        <title>Genome sequence of the model mushroom Schizophyllum commune.</title>
        <authorList>
            <person name="Ohm R.A."/>
            <person name="de Jong J.F."/>
            <person name="Lugones L.G."/>
            <person name="Aerts A."/>
            <person name="Kothe E."/>
            <person name="Stajich J.E."/>
            <person name="de Vries R.P."/>
            <person name="Record E."/>
            <person name="Levasseur A."/>
            <person name="Baker S.E."/>
            <person name="Bartholomew K.A."/>
            <person name="Coutinho P.M."/>
            <person name="Erdmann S."/>
            <person name="Fowler T.J."/>
            <person name="Gathman A.C."/>
            <person name="Lombard V."/>
            <person name="Henrissat B."/>
            <person name="Knabe N."/>
            <person name="Kuees U."/>
            <person name="Lilly W.W."/>
            <person name="Lindquist E."/>
            <person name="Lucas S."/>
            <person name="Magnuson J.K."/>
            <person name="Piumi F."/>
            <person name="Raudaskoski M."/>
            <person name="Salamov A."/>
            <person name="Schmutz J."/>
            <person name="Schwarze F.W.M.R."/>
            <person name="vanKuyk P.A."/>
            <person name="Horton J.S."/>
            <person name="Grigoriev I.V."/>
            <person name="Woesten H.A.B."/>
        </authorList>
    </citation>
    <scope>NUCLEOTIDE SEQUENCE [LARGE SCALE GENOMIC DNA]</scope>
    <source>
        <strain evidence="10">H4-8 / FGSC 9210</strain>
    </source>
</reference>
<gene>
    <name evidence="9" type="ORF">SCHCODRAFT_47819</name>
</gene>
<keyword evidence="4" id="KW-0378">Hydrolase</keyword>
<dbReference type="PANTHER" id="PTHR43731:SF14">
    <property type="entry name" value="PRESENILIN-ASSOCIATED RHOMBOID-LIKE PROTEIN, MITOCHONDRIAL"/>
    <property type="match status" value="1"/>
</dbReference>
<feature type="transmembrane region" description="Helical" evidence="7">
    <location>
        <begin position="76"/>
        <end position="93"/>
    </location>
</feature>
<dbReference type="InParanoid" id="D8PKG2"/>
<dbReference type="RefSeq" id="XP_003036841.1">
    <property type="nucleotide sequence ID" value="XM_003036795.1"/>
</dbReference>
<feature type="transmembrane region" description="Helical" evidence="7">
    <location>
        <begin position="52"/>
        <end position="70"/>
    </location>
</feature>
<dbReference type="VEuPathDB" id="FungiDB:SCHCODRAFT_02497957"/>
<dbReference type="HOGENOM" id="CLU_055068_7_4_1"/>
<dbReference type="EMBL" id="GL377302">
    <property type="protein sequence ID" value="EFJ01939.1"/>
    <property type="molecule type" value="Genomic_DNA"/>
</dbReference>
<evidence type="ECO:0000256" key="1">
    <source>
        <dbReference type="ARBA" id="ARBA00004141"/>
    </source>
</evidence>
<dbReference type="eggNOG" id="KOG2980">
    <property type="taxonomic scope" value="Eukaryota"/>
</dbReference>
<dbReference type="Pfam" id="PF01694">
    <property type="entry name" value="Rhomboid"/>
    <property type="match status" value="1"/>
</dbReference>
<dbReference type="InterPro" id="IPR050925">
    <property type="entry name" value="Rhomboid_protease_S54"/>
</dbReference>
<dbReference type="STRING" id="578458.D8PKG2"/>
<proteinExistence type="inferred from homology"/>
<sequence>MLVTERRKQRSGDPSLLASMYRNWTGSWENLKAGRVWTLVTSAFSHSEMGHLFMNMFTFYFMGSAVAQMLGPKHFLTLYLFSAVTSCLGSIAWESYVGRNSRGLGASGAIDAVLGFLACAAPRMTFMIYGIIPVPAWLAVGGFFAYDVYGTAMDNRPGVGTAAHVTGILTGIAWYLVLFA</sequence>
<keyword evidence="6 7" id="KW-0472">Membrane</keyword>
<evidence type="ECO:0000313" key="10">
    <source>
        <dbReference type="Proteomes" id="UP000007431"/>
    </source>
</evidence>
<keyword evidence="10" id="KW-1185">Reference proteome</keyword>
<organism evidence="10">
    <name type="scientific">Schizophyllum commune (strain H4-8 / FGSC 9210)</name>
    <name type="common">Split gill fungus</name>
    <dbReference type="NCBI Taxonomy" id="578458"/>
    <lineage>
        <taxon>Eukaryota</taxon>
        <taxon>Fungi</taxon>
        <taxon>Dikarya</taxon>
        <taxon>Basidiomycota</taxon>
        <taxon>Agaricomycotina</taxon>
        <taxon>Agaricomycetes</taxon>
        <taxon>Agaricomycetidae</taxon>
        <taxon>Agaricales</taxon>
        <taxon>Schizophyllaceae</taxon>
        <taxon>Schizophyllum</taxon>
    </lineage>
</organism>
<evidence type="ECO:0000313" key="9">
    <source>
        <dbReference type="EMBL" id="EFJ01939.1"/>
    </source>
</evidence>
<keyword evidence="5 7" id="KW-1133">Transmembrane helix</keyword>
<dbReference type="OrthoDB" id="418595at2759"/>
<dbReference type="InterPro" id="IPR022764">
    <property type="entry name" value="Peptidase_S54_rhomboid_dom"/>
</dbReference>
<dbReference type="PANTHER" id="PTHR43731">
    <property type="entry name" value="RHOMBOID PROTEASE"/>
    <property type="match status" value="1"/>
</dbReference>
<dbReference type="InterPro" id="IPR035952">
    <property type="entry name" value="Rhomboid-like_sf"/>
</dbReference>
<evidence type="ECO:0000256" key="3">
    <source>
        <dbReference type="ARBA" id="ARBA00022692"/>
    </source>
</evidence>
<evidence type="ECO:0000259" key="8">
    <source>
        <dbReference type="Pfam" id="PF01694"/>
    </source>
</evidence>
<dbReference type="SUPFAM" id="SSF144091">
    <property type="entry name" value="Rhomboid-like"/>
    <property type="match status" value="1"/>
</dbReference>
<dbReference type="OMA" id="IYGMKAK"/>
<feature type="transmembrane region" description="Helical" evidence="7">
    <location>
        <begin position="126"/>
        <end position="146"/>
    </location>
</feature>
<evidence type="ECO:0000256" key="2">
    <source>
        <dbReference type="ARBA" id="ARBA00009045"/>
    </source>
</evidence>
<dbReference type="AlphaFoldDB" id="D8PKG2"/>
<dbReference type="GO" id="GO:0016020">
    <property type="term" value="C:membrane"/>
    <property type="evidence" value="ECO:0007669"/>
    <property type="project" value="UniProtKB-SubCell"/>
</dbReference>
<evidence type="ECO:0000256" key="7">
    <source>
        <dbReference type="SAM" id="Phobius"/>
    </source>
</evidence>
<dbReference type="KEGG" id="scm:SCHCO_02497957"/>